<evidence type="ECO:0000313" key="3">
    <source>
        <dbReference type="Proteomes" id="UP001497497"/>
    </source>
</evidence>
<evidence type="ECO:0000313" key="2">
    <source>
        <dbReference type="EMBL" id="CAL1548890.1"/>
    </source>
</evidence>
<dbReference type="AlphaFoldDB" id="A0AAV2IR27"/>
<dbReference type="GO" id="GO:0006567">
    <property type="term" value="P:L-threonine catabolic process"/>
    <property type="evidence" value="ECO:0007669"/>
    <property type="project" value="TreeGrafter"/>
</dbReference>
<dbReference type="Proteomes" id="UP001497497">
    <property type="component" value="Unassembled WGS sequence"/>
</dbReference>
<comment type="caution">
    <text evidence="2">The sequence shown here is derived from an EMBL/GenBank/DDBJ whole genome shotgun (WGS) entry which is preliminary data.</text>
</comment>
<dbReference type="PANTHER" id="PTHR42687:SF1">
    <property type="entry name" value="L-THREONINE 3-DEHYDROGENASE, MITOCHONDRIAL"/>
    <property type="match status" value="1"/>
</dbReference>
<dbReference type="GO" id="GO:0008743">
    <property type="term" value="F:L-threonine 3-dehydrogenase activity"/>
    <property type="evidence" value="ECO:0007669"/>
    <property type="project" value="TreeGrafter"/>
</dbReference>
<reference evidence="2 3" key="1">
    <citation type="submission" date="2024-04" db="EMBL/GenBank/DDBJ databases">
        <authorList>
            <consortium name="Genoscope - CEA"/>
            <person name="William W."/>
        </authorList>
    </citation>
    <scope>NUCLEOTIDE SEQUENCE [LARGE SCALE GENOMIC DNA]</scope>
</reference>
<dbReference type="SUPFAM" id="SSF51735">
    <property type="entry name" value="NAD(P)-binding Rossmann-fold domains"/>
    <property type="match status" value="1"/>
</dbReference>
<protein>
    <submittedName>
        <fullName evidence="2">Uncharacterized protein</fullName>
    </submittedName>
</protein>
<dbReference type="InterPro" id="IPR051225">
    <property type="entry name" value="NAD(P)_epim/dehydratase"/>
</dbReference>
<organism evidence="2 3">
    <name type="scientific">Lymnaea stagnalis</name>
    <name type="common">Great pond snail</name>
    <name type="synonym">Helix stagnalis</name>
    <dbReference type="NCBI Taxonomy" id="6523"/>
    <lineage>
        <taxon>Eukaryota</taxon>
        <taxon>Metazoa</taxon>
        <taxon>Spiralia</taxon>
        <taxon>Lophotrochozoa</taxon>
        <taxon>Mollusca</taxon>
        <taxon>Gastropoda</taxon>
        <taxon>Heterobranchia</taxon>
        <taxon>Euthyneura</taxon>
        <taxon>Panpulmonata</taxon>
        <taxon>Hygrophila</taxon>
        <taxon>Lymnaeoidea</taxon>
        <taxon>Lymnaeidae</taxon>
        <taxon>Lymnaea</taxon>
    </lineage>
</organism>
<dbReference type="Gene3D" id="3.40.50.720">
    <property type="entry name" value="NAD(P)-binding Rossmann-like Domain"/>
    <property type="match status" value="1"/>
</dbReference>
<dbReference type="InterPro" id="IPR036291">
    <property type="entry name" value="NAD(P)-bd_dom_sf"/>
</dbReference>
<dbReference type="PANTHER" id="PTHR42687">
    <property type="entry name" value="L-THREONINE 3-DEHYDROGENASE"/>
    <property type="match status" value="1"/>
</dbReference>
<sequence length="137" mass="16171">MFHDALTTKVHHCYLIPDTRLPMMYIDDLLTATVDYMQVLDKKLSMRTYNIEAVDFTPEELANELRKCVPDLEVVYNPDHRQAIADSWPQKFDYSTAVKDWGYRPLYNMSAMCEVMVQSLLPKYTIRRNQTLEEVKE</sequence>
<name>A0AAV2IR27_LYMST</name>
<dbReference type="EMBL" id="CAXITT010002032">
    <property type="protein sequence ID" value="CAL1548890.1"/>
    <property type="molecule type" value="Genomic_DNA"/>
</dbReference>
<evidence type="ECO:0000256" key="1">
    <source>
        <dbReference type="ARBA" id="ARBA00007637"/>
    </source>
</evidence>
<gene>
    <name evidence="2" type="ORF">GSLYS_00022207001</name>
</gene>
<proteinExistence type="inferred from homology"/>
<keyword evidence="3" id="KW-1185">Reference proteome</keyword>
<accession>A0AAV2IR27</accession>
<comment type="similarity">
    <text evidence="1">Belongs to the NAD(P)-dependent epimerase/dehydratase family.</text>
</comment>